<gene>
    <name evidence="7" type="ORF">LL252_09745</name>
</gene>
<feature type="transmembrane region" description="Helical" evidence="6">
    <location>
        <begin position="48"/>
        <end position="76"/>
    </location>
</feature>
<sequence length="463" mass="49858">MTSGRAPTPRGILARNLSFSVLSRLVQIGVSFFTVGLGVQAIGLDEWWIVATSLSVLSLVLVIQTGAVVALSRLLIEYKSRSAMSADLYTTARCTMLGIGALCLVGGALFAVFSRSPVRDELLVSTAGLIFTLLAIPKYAALYAMDRLDLHFKALIAASLCKVVVMAGLYATGHLGEFLYCAVLAAEQLLIYVLVSARFSTLADPRHTLRSAGRFRGVHFREIFSLNGWLSLNSLSYALIITAPQVLLHGAIGARSLSLYGVFLQLNNFTRGFFVSFNASLGTRSSLHFDSGSTAFQALAWKGSLVLALASLGGFSMFLLVGQPLMTLWLGVTFEERDFFLLAALFMSILYSASSLMLANLSVSVKRVRSPAVVGLAVAVLGTLALLAMKASGVGELRYYVLQIVVCQLLYTLAKNLIMLHELRDHLSARQRIGQATLSGLVLAVMLAGLLARFFPGTSEFGF</sequence>
<dbReference type="Proteomes" id="UP001108027">
    <property type="component" value="Unassembled WGS sequence"/>
</dbReference>
<comment type="caution">
    <text evidence="7">The sequence shown here is derived from an EMBL/GenBank/DDBJ whole genome shotgun (WGS) entry which is preliminary data.</text>
</comment>
<organism evidence="7 8">
    <name type="scientific">Alloalcanivorax marinus</name>
    <dbReference type="NCBI Taxonomy" id="1177169"/>
    <lineage>
        <taxon>Bacteria</taxon>
        <taxon>Pseudomonadati</taxon>
        <taxon>Pseudomonadota</taxon>
        <taxon>Gammaproteobacteria</taxon>
        <taxon>Oceanospirillales</taxon>
        <taxon>Alcanivoracaceae</taxon>
        <taxon>Alloalcanivorax</taxon>
    </lineage>
</organism>
<feature type="transmembrane region" description="Helical" evidence="6">
    <location>
        <begin position="371"/>
        <end position="391"/>
    </location>
</feature>
<dbReference type="PANTHER" id="PTHR30250">
    <property type="entry name" value="PST FAMILY PREDICTED COLANIC ACID TRANSPORTER"/>
    <property type="match status" value="1"/>
</dbReference>
<evidence type="ECO:0008006" key="9">
    <source>
        <dbReference type="Google" id="ProtNLM"/>
    </source>
</evidence>
<keyword evidence="5 6" id="KW-0472">Membrane</keyword>
<dbReference type="RefSeq" id="WP_228233869.1">
    <property type="nucleotide sequence ID" value="NZ_ARXL01000093.1"/>
</dbReference>
<feature type="transmembrane region" description="Helical" evidence="6">
    <location>
        <begin position="299"/>
        <end position="319"/>
    </location>
</feature>
<accession>A0A9Q3YPH9</accession>
<keyword evidence="3 6" id="KW-0812">Transmembrane</keyword>
<dbReference type="PANTHER" id="PTHR30250:SF26">
    <property type="entry name" value="PSMA PROTEIN"/>
    <property type="match status" value="1"/>
</dbReference>
<feature type="transmembrane region" description="Helical" evidence="6">
    <location>
        <begin position="97"/>
        <end position="116"/>
    </location>
</feature>
<evidence type="ECO:0000256" key="6">
    <source>
        <dbReference type="SAM" id="Phobius"/>
    </source>
</evidence>
<evidence type="ECO:0000256" key="1">
    <source>
        <dbReference type="ARBA" id="ARBA00004651"/>
    </source>
</evidence>
<name>A0A9Q3YPH9_9GAMM</name>
<evidence type="ECO:0000256" key="2">
    <source>
        <dbReference type="ARBA" id="ARBA00022475"/>
    </source>
</evidence>
<feature type="transmembrane region" description="Helical" evidence="6">
    <location>
        <begin position="154"/>
        <end position="171"/>
    </location>
</feature>
<feature type="transmembrane region" description="Helical" evidence="6">
    <location>
        <begin position="435"/>
        <end position="455"/>
    </location>
</feature>
<dbReference type="InterPro" id="IPR050833">
    <property type="entry name" value="Poly_Biosynth_Transport"/>
</dbReference>
<evidence type="ECO:0000256" key="3">
    <source>
        <dbReference type="ARBA" id="ARBA00022692"/>
    </source>
</evidence>
<keyword evidence="8" id="KW-1185">Reference proteome</keyword>
<protein>
    <recommendedName>
        <fullName evidence="9">Polysaccharide biosynthesis protein</fullName>
    </recommendedName>
</protein>
<feature type="transmembrane region" description="Helical" evidence="6">
    <location>
        <begin position="177"/>
        <end position="197"/>
    </location>
</feature>
<proteinExistence type="predicted"/>
<dbReference type="GO" id="GO:0005886">
    <property type="term" value="C:plasma membrane"/>
    <property type="evidence" value="ECO:0007669"/>
    <property type="project" value="UniProtKB-SubCell"/>
</dbReference>
<evidence type="ECO:0000313" key="8">
    <source>
        <dbReference type="Proteomes" id="UP001108027"/>
    </source>
</evidence>
<comment type="subcellular location">
    <subcellularLocation>
        <location evidence="1">Cell membrane</location>
        <topology evidence="1">Multi-pass membrane protein</topology>
    </subcellularLocation>
</comment>
<feature type="transmembrane region" description="Helical" evidence="6">
    <location>
        <begin position="21"/>
        <end position="42"/>
    </location>
</feature>
<dbReference type="AlphaFoldDB" id="A0A9Q3YPH9"/>
<reference evidence="7" key="1">
    <citation type="submission" date="2021-10" db="EMBL/GenBank/DDBJ databases">
        <title>The diversity and Nitrogen Metabolism of Culturable Nitrate-Utilizing Bacteria Within the Oxygen Minimum Zone of the Changjiang (Yangtze River)Estuary.</title>
        <authorList>
            <person name="Zhang D."/>
            <person name="Zheng J."/>
            <person name="Liu S."/>
            <person name="He W."/>
        </authorList>
    </citation>
    <scope>NUCLEOTIDE SEQUENCE</scope>
    <source>
        <strain evidence="7">FXH-223</strain>
    </source>
</reference>
<evidence type="ECO:0000256" key="4">
    <source>
        <dbReference type="ARBA" id="ARBA00022989"/>
    </source>
</evidence>
<feature type="transmembrane region" description="Helical" evidence="6">
    <location>
        <begin position="339"/>
        <end position="359"/>
    </location>
</feature>
<dbReference type="EMBL" id="JAJGNA010000009">
    <property type="protein sequence ID" value="MCC4308850.1"/>
    <property type="molecule type" value="Genomic_DNA"/>
</dbReference>
<evidence type="ECO:0000313" key="7">
    <source>
        <dbReference type="EMBL" id="MCC4308850.1"/>
    </source>
</evidence>
<keyword evidence="4 6" id="KW-1133">Transmembrane helix</keyword>
<feature type="transmembrane region" description="Helical" evidence="6">
    <location>
        <begin position="122"/>
        <end position="142"/>
    </location>
</feature>
<evidence type="ECO:0000256" key="5">
    <source>
        <dbReference type="ARBA" id="ARBA00023136"/>
    </source>
</evidence>
<keyword evidence="2" id="KW-1003">Cell membrane</keyword>
<feature type="transmembrane region" description="Helical" evidence="6">
    <location>
        <begin position="397"/>
        <end position="414"/>
    </location>
</feature>